<feature type="repeat" description="NHL" evidence="2">
    <location>
        <begin position="494"/>
        <end position="525"/>
    </location>
</feature>
<dbReference type="Gene3D" id="2.60.40.10">
    <property type="entry name" value="Immunoglobulins"/>
    <property type="match status" value="1"/>
</dbReference>
<dbReference type="PANTHER" id="PTHR13833:SF71">
    <property type="entry name" value="NHL DOMAIN-CONTAINING PROTEIN"/>
    <property type="match status" value="1"/>
</dbReference>
<dbReference type="InterPro" id="IPR044023">
    <property type="entry name" value="Ig_7"/>
</dbReference>
<dbReference type="Pfam" id="PF01436">
    <property type="entry name" value="NHL"/>
    <property type="match status" value="7"/>
</dbReference>
<comment type="caution">
    <text evidence="5">The sequence shown here is derived from an EMBL/GenBank/DDBJ whole genome shotgun (WGS) entry which is preliminary data.</text>
</comment>
<evidence type="ECO:0000256" key="1">
    <source>
        <dbReference type="ARBA" id="ARBA00022737"/>
    </source>
</evidence>
<reference evidence="5 6" key="1">
    <citation type="submission" date="2024-09" db="EMBL/GenBank/DDBJ databases">
        <authorList>
            <person name="Sun Q."/>
            <person name="Mori K."/>
        </authorList>
    </citation>
    <scope>NUCLEOTIDE SEQUENCE [LARGE SCALE GENOMIC DNA]</scope>
    <source>
        <strain evidence="5 6">CECT 8460</strain>
    </source>
</reference>
<proteinExistence type="predicted"/>
<dbReference type="InterPro" id="IPR011042">
    <property type="entry name" value="6-blade_b-propeller_TolB-like"/>
</dbReference>
<dbReference type="SUPFAM" id="SSF101898">
    <property type="entry name" value="NHL repeat"/>
    <property type="match status" value="2"/>
</dbReference>
<dbReference type="Pfam" id="PF05345">
    <property type="entry name" value="He_PIG"/>
    <property type="match status" value="1"/>
</dbReference>
<evidence type="ECO:0000259" key="4">
    <source>
        <dbReference type="Pfam" id="PF19081"/>
    </source>
</evidence>
<feature type="repeat" description="NHL" evidence="2">
    <location>
        <begin position="223"/>
        <end position="253"/>
    </location>
</feature>
<dbReference type="InterPro" id="IPR001258">
    <property type="entry name" value="NHL_repeat"/>
</dbReference>
<organism evidence="5 6">
    <name type="scientific">Flavobacterium paronense</name>
    <dbReference type="NCBI Taxonomy" id="1392775"/>
    <lineage>
        <taxon>Bacteria</taxon>
        <taxon>Pseudomonadati</taxon>
        <taxon>Bacteroidota</taxon>
        <taxon>Flavobacteriia</taxon>
        <taxon>Flavobacteriales</taxon>
        <taxon>Flavobacteriaceae</taxon>
        <taxon>Flavobacterium</taxon>
    </lineage>
</organism>
<dbReference type="InterPro" id="IPR013783">
    <property type="entry name" value="Ig-like_fold"/>
</dbReference>
<keyword evidence="3" id="KW-1133">Transmembrane helix</keyword>
<keyword evidence="3" id="KW-0812">Transmembrane</keyword>
<dbReference type="Gene3D" id="2.120.10.30">
    <property type="entry name" value="TolB, C-terminal domain"/>
    <property type="match status" value="6"/>
</dbReference>
<dbReference type="SUPFAM" id="SSF49313">
    <property type="entry name" value="Cadherin-like"/>
    <property type="match status" value="1"/>
</dbReference>
<name>A0ABV5GBG4_9FLAO</name>
<gene>
    <name evidence="5" type="ORF">ACFFUU_02445</name>
</gene>
<evidence type="ECO:0000313" key="6">
    <source>
        <dbReference type="Proteomes" id="UP001589576"/>
    </source>
</evidence>
<dbReference type="InterPro" id="IPR015919">
    <property type="entry name" value="Cadherin-like_sf"/>
</dbReference>
<feature type="repeat" description="NHL" evidence="2">
    <location>
        <begin position="115"/>
        <end position="144"/>
    </location>
</feature>
<feature type="repeat" description="NHL" evidence="2">
    <location>
        <begin position="385"/>
        <end position="415"/>
    </location>
</feature>
<accession>A0ABV5GBG4</accession>
<feature type="repeat" description="NHL" evidence="2">
    <location>
        <begin position="326"/>
        <end position="361"/>
    </location>
</feature>
<feature type="repeat" description="NHL" evidence="2">
    <location>
        <begin position="603"/>
        <end position="634"/>
    </location>
</feature>
<keyword evidence="6" id="KW-1185">Reference proteome</keyword>
<dbReference type="PANTHER" id="PTHR13833">
    <property type="match status" value="1"/>
</dbReference>
<feature type="domain" description="Ig-like" evidence="4">
    <location>
        <begin position="801"/>
        <end position="871"/>
    </location>
</feature>
<dbReference type="Proteomes" id="UP001589576">
    <property type="component" value="Unassembled WGS sequence"/>
</dbReference>
<evidence type="ECO:0000256" key="3">
    <source>
        <dbReference type="SAM" id="Phobius"/>
    </source>
</evidence>
<dbReference type="CDD" id="cd14953">
    <property type="entry name" value="NHL_like_1"/>
    <property type="match status" value="2"/>
</dbReference>
<dbReference type="EMBL" id="JBHMFB010000006">
    <property type="protein sequence ID" value="MFB9088454.1"/>
    <property type="molecule type" value="Genomic_DNA"/>
</dbReference>
<feature type="transmembrane region" description="Helical" evidence="3">
    <location>
        <begin position="40"/>
        <end position="62"/>
    </location>
</feature>
<dbReference type="PROSITE" id="PS51125">
    <property type="entry name" value="NHL"/>
    <property type="match status" value="6"/>
</dbReference>
<keyword evidence="1" id="KW-0677">Repeat</keyword>
<dbReference type="RefSeq" id="WP_379691423.1">
    <property type="nucleotide sequence ID" value="NZ_JBHMFB010000006.1"/>
</dbReference>
<feature type="non-terminal residue" evidence="5">
    <location>
        <position position="890"/>
    </location>
</feature>
<protein>
    <submittedName>
        <fullName evidence="5">Ig domain-containing protein</fullName>
    </submittedName>
</protein>
<evidence type="ECO:0000313" key="5">
    <source>
        <dbReference type="EMBL" id="MFB9088454.1"/>
    </source>
</evidence>
<dbReference type="Pfam" id="PF19081">
    <property type="entry name" value="Ig_7"/>
    <property type="match status" value="1"/>
</dbReference>
<evidence type="ECO:0000256" key="2">
    <source>
        <dbReference type="PROSITE-ProRule" id="PRU00504"/>
    </source>
</evidence>
<keyword evidence="3" id="KW-0472">Membrane</keyword>
<sequence>MKKSNQTYLYLVEMINVTTKNYIFLEANPIKEEKINLKRYLCFLFVLLSSSFLFAQTPIISYTGVQSSYNINNVITPLTPNNTGGLPTVRTNVSSIAGNGVSGYMDGTTASPKYYSPTGVAIAVSGNIYVADSQNHCIRKITSTGLVSTYAGTGVAGFANGAANVAQFNVPYGIAVDISENVYVTEANSYAVRKISSTGIVSTLAGTISTSGFLDGLNTVALFSSPKSLAVDTSGNVYVADATNNRIRKITSSGTVITIAGDGTPGYLDAQGTAAKFNNPTGLVVTASGIIYVGDTSNNRIRAISNTGLVTTFAGSGSPGIVSGQGTNAQFNAPRGLATDTTGNLYVIDYNNNCIRKISNSGLVSTLSGTGTFGFINGIGTSASFKYPEGIATDSSGNILVADVANNCIRKLTATGDTSTFSGSAVRGLENGQGGTMAMFNSPVAVAVTASGITYVIDDFNSCIRKVTSAGIVSTFAGNAVLPGFLDGQGTSAQFNNPKGIAVDASDNIYIADTYNNRIRKITSSGVVTTIAGDGTAGYLDGQGTAAKFNNPYSLTIDNFGNIYVADTKNSRIRKISSTGLVTTVAGYILSGYADGASTVARFKNPQGIAIDNTTGTLYVADTGNHKIRKIATDGTVSTFAGSYAGYTDDQGTLANFNTPIGITVDASSNIYIGDYYNSVIRKIDSTGLVSTYAGNGSSQFVDGIGNVASFYFPVGVTTDAYGNVFVADSYTQRIRKIISLVPYTITPALPIGINFNANTGVLSGTPTEIKATTTYTIGASNYSGTATTTISFATGNSIAPTAPTASSQTFCTSATVANLVATGTSLQWYSVATGGTVLASTTALVSGNYYVSQTVNLIESPRTAVAVTINTTASPTASSQAFCTSATVA</sequence>